<evidence type="ECO:0000313" key="3">
    <source>
        <dbReference type="Proteomes" id="UP001146120"/>
    </source>
</evidence>
<feature type="transmembrane region" description="Helical" evidence="1">
    <location>
        <begin position="60"/>
        <end position="77"/>
    </location>
</feature>
<proteinExistence type="predicted"/>
<reference evidence="2" key="2">
    <citation type="journal article" date="2023" name="Microbiol Resour">
        <title>Decontamination and Annotation of the Draft Genome Sequence of the Oomycete Lagenidium giganteum ARSEF 373.</title>
        <authorList>
            <person name="Morgan W.R."/>
            <person name="Tartar A."/>
        </authorList>
    </citation>
    <scope>NUCLEOTIDE SEQUENCE</scope>
    <source>
        <strain evidence="2">ARSEF 373</strain>
    </source>
</reference>
<reference evidence="2" key="1">
    <citation type="submission" date="2022-11" db="EMBL/GenBank/DDBJ databases">
        <authorList>
            <person name="Morgan W.R."/>
            <person name="Tartar A."/>
        </authorList>
    </citation>
    <scope>NUCLEOTIDE SEQUENCE</scope>
    <source>
        <strain evidence="2">ARSEF 373</strain>
    </source>
</reference>
<sequence length="166" mass="18630">MHTDISAQATEDLGHNTVGAKRMRHAYKKDIATADDDHAVINMDFSQNVSIPTVSNTPSSWYFLYLVSVSVFGIYYANEAKQINYMYDETVSGKGSSQVIGMLEHVIASSIISKLTIYADNCSGHYLSSFWKRSLTRFSHAIKILAFIHPFFEFMYSILSCSPVCC</sequence>
<keyword evidence="1" id="KW-1133">Transmembrane helix</keyword>
<dbReference type="EMBL" id="DAKRPA010000268">
    <property type="protein sequence ID" value="DAZ94108.1"/>
    <property type="molecule type" value="Genomic_DNA"/>
</dbReference>
<dbReference type="Proteomes" id="UP001146120">
    <property type="component" value="Unassembled WGS sequence"/>
</dbReference>
<name>A0AAV2YLF4_9STRA</name>
<gene>
    <name evidence="2" type="ORF">N0F65_008972</name>
</gene>
<dbReference type="AlphaFoldDB" id="A0AAV2YLF4"/>
<comment type="caution">
    <text evidence="2">The sequence shown here is derived from an EMBL/GenBank/DDBJ whole genome shotgun (WGS) entry which is preliminary data.</text>
</comment>
<evidence type="ECO:0000256" key="1">
    <source>
        <dbReference type="SAM" id="Phobius"/>
    </source>
</evidence>
<dbReference type="PANTHER" id="PTHR34415">
    <property type="entry name" value="INTEGRASE CATALYTIC DOMAIN-CONTAINING PROTEIN"/>
    <property type="match status" value="1"/>
</dbReference>
<protein>
    <submittedName>
        <fullName evidence="2">Uncharacterized protein</fullName>
    </submittedName>
</protein>
<accession>A0AAV2YLF4</accession>
<keyword evidence="1" id="KW-0812">Transmembrane</keyword>
<keyword evidence="3" id="KW-1185">Reference proteome</keyword>
<organism evidence="2 3">
    <name type="scientific">Lagenidium giganteum</name>
    <dbReference type="NCBI Taxonomy" id="4803"/>
    <lineage>
        <taxon>Eukaryota</taxon>
        <taxon>Sar</taxon>
        <taxon>Stramenopiles</taxon>
        <taxon>Oomycota</taxon>
        <taxon>Peronosporomycetes</taxon>
        <taxon>Pythiales</taxon>
        <taxon>Pythiaceae</taxon>
    </lineage>
</organism>
<evidence type="ECO:0000313" key="2">
    <source>
        <dbReference type="EMBL" id="DAZ94108.1"/>
    </source>
</evidence>
<dbReference type="PANTHER" id="PTHR34415:SF1">
    <property type="entry name" value="INTEGRASE CATALYTIC DOMAIN-CONTAINING PROTEIN"/>
    <property type="match status" value="1"/>
</dbReference>
<keyword evidence="1" id="KW-0472">Membrane</keyword>